<dbReference type="EMBL" id="AP015030">
    <property type="protein sequence ID" value="BAW26659.1"/>
    <property type="molecule type" value="Genomic_DNA"/>
</dbReference>
<evidence type="ECO:0000313" key="2">
    <source>
        <dbReference type="Proteomes" id="UP000218731"/>
    </source>
</evidence>
<geneLocation type="plasmid" evidence="2">
    <name>pkf715a dna</name>
</geneLocation>
<accession>A0A1L7NME3</accession>
<dbReference type="AlphaFoldDB" id="A0A1L7NME3"/>
<keyword evidence="1" id="KW-0614">Plasmid</keyword>
<evidence type="ECO:0000313" key="1">
    <source>
        <dbReference type="EMBL" id="BAW26659.1"/>
    </source>
</evidence>
<reference evidence="1 2" key="1">
    <citation type="submission" date="2015-11" db="EMBL/GenBank/DDBJ databases">
        <title>Complete genome sequencing of a biphenyl-degrading bacterium, Pseudomonas putida KF715 (=NBRC110667).</title>
        <authorList>
            <person name="Suenaga H."/>
            <person name="Fujihara N."/>
            <person name="Watanabe T."/>
            <person name="Hirose J."/>
            <person name="Kimura N."/>
            <person name="Yamazoe A."/>
            <person name="Hosoyama A."/>
            <person name="Shimodaira J."/>
            <person name="Furukawa K."/>
        </authorList>
    </citation>
    <scope>NUCLEOTIDE SEQUENCE [LARGE SCALE GENOMIC DNA]</scope>
    <source>
        <strain evidence="1 2">KF715</strain>
        <plasmid evidence="2">Plasmid pkf715a dna</plasmid>
    </source>
</reference>
<dbReference type="RefSeq" id="WP_020308256.1">
    <property type="nucleotide sequence ID" value="NZ_AP015030.1"/>
</dbReference>
<gene>
    <name evidence="1" type="ORF">KF715C_pA1540</name>
</gene>
<organism evidence="1 2">
    <name type="scientific">Pseudomonas putida</name>
    <name type="common">Arthrobacter siderocapsulatus</name>
    <dbReference type="NCBI Taxonomy" id="303"/>
    <lineage>
        <taxon>Bacteria</taxon>
        <taxon>Pseudomonadati</taxon>
        <taxon>Pseudomonadota</taxon>
        <taxon>Gammaproteobacteria</taxon>
        <taxon>Pseudomonadales</taxon>
        <taxon>Pseudomonadaceae</taxon>
        <taxon>Pseudomonas</taxon>
    </lineage>
</organism>
<name>A0A1L7NME3_PSEPU</name>
<dbReference type="Proteomes" id="UP000218731">
    <property type="component" value="Plasmid pKF715A"/>
</dbReference>
<proteinExistence type="predicted"/>
<sequence>MFVTQVIFNMGERAYPDRARAMVAELMDGVQPGLVATLMNYIPGTSTSRTEFPTVQFGGASDGFCLLGFGDGGGAIIRDAVPLIHAALARRMPDRIIQVEHKEHSLSAEARPYVLSYTVPRMVVQKKQRHAERLLHEAEGKAHLEGLFLRSLQRQAAAVGLPLPENLEVEFKGAVGNFAAKHNPNSKVAYRGLRGAVFDVNARLGGIWTAGFMLSKGYGQFNATHQLSGAVNALSE</sequence>
<protein>
    <submittedName>
        <fullName evidence="1">Uncharacterized protein</fullName>
    </submittedName>
</protein>